<protein>
    <submittedName>
        <fullName evidence="2">Pterin-binding family</fullName>
    </submittedName>
</protein>
<dbReference type="Pfam" id="PF14251">
    <property type="entry name" value="PterinBD-DUF4346"/>
    <property type="match status" value="1"/>
</dbReference>
<dbReference type="PIRSF" id="PIRSF037673">
    <property type="entry name" value="UCP037673"/>
    <property type="match status" value="1"/>
</dbReference>
<dbReference type="EMBL" id="JNAH01000003">
    <property type="protein sequence ID" value="KGF88343.1"/>
    <property type="molecule type" value="Genomic_DNA"/>
</dbReference>
<dbReference type="InterPro" id="IPR017260">
    <property type="entry name" value="UCP037673"/>
</dbReference>
<reference evidence="3" key="1">
    <citation type="journal article" date="2014" name="Sci. Data">
        <title>Genomes of diverse isolates of the marine cyanobacterium Prochlorococcus.</title>
        <authorList>
            <person name="Biller S."/>
            <person name="Berube P."/>
            <person name="Thompson J."/>
            <person name="Kelly L."/>
            <person name="Roggensack S."/>
            <person name="Awad L."/>
            <person name="Roache-Johnson K."/>
            <person name="Ding H."/>
            <person name="Giovannoni S.J."/>
            <person name="Moore L.R."/>
            <person name="Chisholm S.W."/>
        </authorList>
    </citation>
    <scope>NUCLEOTIDE SEQUENCE [LARGE SCALE GENOMIC DNA]</scope>
    <source>
        <strain evidence="3">GP2</strain>
    </source>
</reference>
<dbReference type="InterPro" id="IPR025595">
    <property type="entry name" value="PterinBD-DUF4346"/>
</dbReference>
<accession>A0A0A1ZJE2</accession>
<evidence type="ECO:0000313" key="3">
    <source>
        <dbReference type="Proteomes" id="UP000030598"/>
    </source>
</evidence>
<proteinExistence type="predicted"/>
<dbReference type="AlphaFoldDB" id="A0A0A1ZJE2"/>
<organism evidence="2 3">
    <name type="scientific">Prochlorococcus marinus str. GP2</name>
    <dbReference type="NCBI Taxonomy" id="59925"/>
    <lineage>
        <taxon>Bacteria</taxon>
        <taxon>Bacillati</taxon>
        <taxon>Cyanobacteriota</taxon>
        <taxon>Cyanophyceae</taxon>
        <taxon>Synechococcales</taxon>
        <taxon>Prochlorococcaceae</taxon>
        <taxon>Prochlorococcus</taxon>
    </lineage>
</organism>
<dbReference type="STRING" id="59925.EU91_0274"/>
<dbReference type="RefSeq" id="WP_032523884.1">
    <property type="nucleotide sequence ID" value="NZ_CP138934.1"/>
</dbReference>
<evidence type="ECO:0000259" key="1">
    <source>
        <dbReference type="Pfam" id="PF14251"/>
    </source>
</evidence>
<sequence>MDSSQSLDEKIKIDNSLSHRYIDLDPNGYFIIKVDLEENKIILEHFLNNINDDGYALDPETNEPIKCDSQNKRVCNEVFKGISAKQLGILITEERNDLITRFDHALYLGRELQKAEECLYKKLPYIQD</sequence>
<feature type="domain" description="DUF4346" evidence="1">
    <location>
        <begin position="24"/>
        <end position="128"/>
    </location>
</feature>
<comment type="caution">
    <text evidence="2">The sequence shown here is derived from an EMBL/GenBank/DDBJ whole genome shotgun (WGS) entry which is preliminary data.</text>
</comment>
<name>A0A0A1ZJE2_PROMR</name>
<dbReference type="eggNOG" id="ENOG502ZQ0M">
    <property type="taxonomic scope" value="Bacteria"/>
</dbReference>
<dbReference type="Proteomes" id="UP000030598">
    <property type="component" value="Unassembled WGS sequence"/>
</dbReference>
<evidence type="ECO:0000313" key="2">
    <source>
        <dbReference type="EMBL" id="KGF88343.1"/>
    </source>
</evidence>
<gene>
    <name evidence="2" type="ORF">EU91_0274</name>
</gene>
<dbReference type="OrthoDB" id="485863at2"/>